<dbReference type="EnsemblPlants" id="KRH18843">
    <property type="protein sequence ID" value="KRH18843"/>
    <property type="gene ID" value="GLYMA_13G085600"/>
</dbReference>
<name>A0A0R0GV93_SOYBN</name>
<evidence type="ECO:0000313" key="3">
    <source>
        <dbReference type="Proteomes" id="UP000008827"/>
    </source>
</evidence>
<dbReference type="EMBL" id="CM000846">
    <property type="protein sequence ID" value="KRH18843.1"/>
    <property type="molecule type" value="Genomic_DNA"/>
</dbReference>
<keyword evidence="3" id="KW-1185">Reference proteome</keyword>
<evidence type="ECO:0000313" key="2">
    <source>
        <dbReference type="EnsemblPlants" id="KRH18843"/>
    </source>
</evidence>
<dbReference type="InParanoid" id="A0A0R0GV93"/>
<dbReference type="Proteomes" id="UP000008827">
    <property type="component" value="Chromosome 13"/>
</dbReference>
<evidence type="ECO:0000313" key="1">
    <source>
        <dbReference type="EMBL" id="KRH18843.1"/>
    </source>
</evidence>
<organism evidence="1">
    <name type="scientific">Glycine max</name>
    <name type="common">Soybean</name>
    <name type="synonym">Glycine hispida</name>
    <dbReference type="NCBI Taxonomy" id="3847"/>
    <lineage>
        <taxon>Eukaryota</taxon>
        <taxon>Viridiplantae</taxon>
        <taxon>Streptophyta</taxon>
        <taxon>Embryophyta</taxon>
        <taxon>Tracheophyta</taxon>
        <taxon>Spermatophyta</taxon>
        <taxon>Magnoliopsida</taxon>
        <taxon>eudicotyledons</taxon>
        <taxon>Gunneridae</taxon>
        <taxon>Pentapetalae</taxon>
        <taxon>rosids</taxon>
        <taxon>fabids</taxon>
        <taxon>Fabales</taxon>
        <taxon>Fabaceae</taxon>
        <taxon>Papilionoideae</taxon>
        <taxon>50 kb inversion clade</taxon>
        <taxon>NPAAA clade</taxon>
        <taxon>indigoferoid/millettioid clade</taxon>
        <taxon>Phaseoleae</taxon>
        <taxon>Glycine</taxon>
        <taxon>Glycine subgen. Soja</taxon>
    </lineage>
</organism>
<protein>
    <submittedName>
        <fullName evidence="1 2">Uncharacterized protein</fullName>
    </submittedName>
</protein>
<proteinExistence type="predicted"/>
<dbReference type="OrthoDB" id="1741911at2759"/>
<reference evidence="2" key="2">
    <citation type="submission" date="2018-02" db="UniProtKB">
        <authorList>
            <consortium name="EnsemblPlants"/>
        </authorList>
    </citation>
    <scope>IDENTIFICATION</scope>
    <source>
        <strain evidence="2">Williams 82</strain>
    </source>
</reference>
<gene>
    <name evidence="1" type="ORF">GLYMA_13G085600</name>
</gene>
<dbReference type="PANTHER" id="PTHR48475">
    <property type="entry name" value="RIBONUCLEASE H"/>
    <property type="match status" value="1"/>
</dbReference>
<dbReference type="AlphaFoldDB" id="A0A0R0GV93"/>
<reference evidence="1" key="3">
    <citation type="submission" date="2018-07" db="EMBL/GenBank/DDBJ databases">
        <title>WGS assembly of Glycine max.</title>
        <authorList>
            <person name="Schmutz J."/>
            <person name="Cannon S."/>
            <person name="Schlueter J."/>
            <person name="Ma J."/>
            <person name="Mitros T."/>
            <person name="Nelson W."/>
            <person name="Hyten D."/>
            <person name="Song Q."/>
            <person name="Thelen J."/>
            <person name="Cheng J."/>
            <person name="Xu D."/>
            <person name="Hellsten U."/>
            <person name="May G."/>
            <person name="Yu Y."/>
            <person name="Sakurai T."/>
            <person name="Umezawa T."/>
            <person name="Bhattacharyya M."/>
            <person name="Sandhu D."/>
            <person name="Valliyodan B."/>
            <person name="Lindquist E."/>
            <person name="Peto M."/>
            <person name="Grant D."/>
            <person name="Shu S."/>
            <person name="Goodstein D."/>
            <person name="Barry K."/>
            <person name="Futrell-Griggs M."/>
            <person name="Abernathy B."/>
            <person name="Du J."/>
            <person name="Tian Z."/>
            <person name="Zhu L."/>
            <person name="Gill N."/>
            <person name="Joshi T."/>
            <person name="Libault M."/>
            <person name="Sethuraman A."/>
            <person name="Zhang X."/>
            <person name="Shinozaki K."/>
            <person name="Nguyen H."/>
            <person name="Wing R."/>
            <person name="Cregan P."/>
            <person name="Specht J."/>
            <person name="Grimwood J."/>
            <person name="Rokhsar D."/>
            <person name="Stacey G."/>
            <person name="Shoemaker R."/>
            <person name="Jackson S."/>
        </authorList>
    </citation>
    <scope>NUCLEOTIDE SEQUENCE</scope>
    <source>
        <tissue evidence="1">Callus</tissue>
    </source>
</reference>
<reference evidence="1 2" key="1">
    <citation type="journal article" date="2010" name="Nature">
        <title>Genome sequence of the palaeopolyploid soybean.</title>
        <authorList>
            <person name="Schmutz J."/>
            <person name="Cannon S.B."/>
            <person name="Schlueter J."/>
            <person name="Ma J."/>
            <person name="Mitros T."/>
            <person name="Nelson W."/>
            <person name="Hyten D.L."/>
            <person name="Song Q."/>
            <person name="Thelen J.J."/>
            <person name="Cheng J."/>
            <person name="Xu D."/>
            <person name="Hellsten U."/>
            <person name="May G.D."/>
            <person name="Yu Y."/>
            <person name="Sakurai T."/>
            <person name="Umezawa T."/>
            <person name="Bhattacharyya M.K."/>
            <person name="Sandhu D."/>
            <person name="Valliyodan B."/>
            <person name="Lindquist E."/>
            <person name="Peto M."/>
            <person name="Grant D."/>
            <person name="Shu S."/>
            <person name="Goodstein D."/>
            <person name="Barry K."/>
            <person name="Futrell-Griggs M."/>
            <person name="Abernathy B."/>
            <person name="Du J."/>
            <person name="Tian Z."/>
            <person name="Zhu L."/>
            <person name="Gill N."/>
            <person name="Joshi T."/>
            <person name="Libault M."/>
            <person name="Sethuraman A."/>
            <person name="Zhang X.-C."/>
            <person name="Shinozaki K."/>
            <person name="Nguyen H.T."/>
            <person name="Wing R.A."/>
            <person name="Cregan P."/>
            <person name="Specht J."/>
            <person name="Grimwood J."/>
            <person name="Rokhsar D."/>
            <person name="Stacey G."/>
            <person name="Shoemaker R.C."/>
            <person name="Jackson S.A."/>
        </authorList>
    </citation>
    <scope>NUCLEOTIDE SEQUENCE [LARGE SCALE GENOMIC DNA]</scope>
    <source>
        <strain evidence="2">cv. Williams 82</strain>
        <tissue evidence="1">Callus</tissue>
    </source>
</reference>
<dbReference type="Gramene" id="KRH18843">
    <property type="protein sequence ID" value="KRH18843"/>
    <property type="gene ID" value="GLYMA_13G085600"/>
</dbReference>
<dbReference type="OMA" id="RANDWRI"/>
<sequence>MAEEKEEPYWMTPYRNFLIRWVSPLNENEARHLKRKVNYYVILDGELFKKGSTTPLLKCLNNQQADYVMRKLQERICGLHTGGRSLETKVVRADYY</sequence>
<dbReference type="PANTHER" id="PTHR48475:SF2">
    <property type="entry name" value="RIBONUCLEASE H"/>
    <property type="match status" value="1"/>
</dbReference>
<accession>A0A0R0GV93</accession>